<sequence length="89" mass="10058">MISFLERCKASPQGTIRFLYHDTGSDPMPADVSDPLALLGDIRLLQLTAAQMETLRSLVTEDLHREGAEEVWRTRAFRKNVIHSFGMVV</sequence>
<evidence type="ECO:0000313" key="1">
    <source>
        <dbReference type="EMBL" id="GFM35810.1"/>
    </source>
</evidence>
<proteinExistence type="predicted"/>
<name>A0A7J0BQ78_9BACT</name>
<organism evidence="1 2">
    <name type="scientific">Desulfovibrio psychrotolerans</name>
    <dbReference type="NCBI Taxonomy" id="415242"/>
    <lineage>
        <taxon>Bacteria</taxon>
        <taxon>Pseudomonadati</taxon>
        <taxon>Thermodesulfobacteriota</taxon>
        <taxon>Desulfovibrionia</taxon>
        <taxon>Desulfovibrionales</taxon>
        <taxon>Desulfovibrionaceae</taxon>
        <taxon>Desulfovibrio</taxon>
    </lineage>
</organism>
<dbReference type="EMBL" id="BLVP01000001">
    <property type="protein sequence ID" value="GFM35810.1"/>
    <property type="molecule type" value="Genomic_DNA"/>
</dbReference>
<protein>
    <submittedName>
        <fullName evidence="1">Uncharacterized protein</fullName>
    </submittedName>
</protein>
<evidence type="ECO:0000313" key="2">
    <source>
        <dbReference type="Proteomes" id="UP000503820"/>
    </source>
</evidence>
<dbReference type="RefSeq" id="WP_174408480.1">
    <property type="nucleotide sequence ID" value="NZ_BLVP01000001.1"/>
</dbReference>
<reference evidence="1 2" key="1">
    <citation type="submission" date="2020-05" db="EMBL/GenBank/DDBJ databases">
        <title>Draft genome sequence of Desulfovibrio psychrotolerans JS1T.</title>
        <authorList>
            <person name="Ueno A."/>
            <person name="Tamazawa S."/>
            <person name="Tamamura S."/>
            <person name="Murakami T."/>
            <person name="Kiyama T."/>
            <person name="Inomata H."/>
            <person name="Amano Y."/>
            <person name="Miyakawa K."/>
            <person name="Tamaki H."/>
            <person name="Naganuma T."/>
            <person name="Kaneko K."/>
        </authorList>
    </citation>
    <scope>NUCLEOTIDE SEQUENCE [LARGE SCALE GENOMIC DNA]</scope>
    <source>
        <strain evidence="1 2">JS1</strain>
    </source>
</reference>
<accession>A0A7J0BQ78</accession>
<keyword evidence="2" id="KW-1185">Reference proteome</keyword>
<gene>
    <name evidence="1" type="ORF">DSM19430T_04940</name>
</gene>
<dbReference type="Proteomes" id="UP000503820">
    <property type="component" value="Unassembled WGS sequence"/>
</dbReference>
<comment type="caution">
    <text evidence="1">The sequence shown here is derived from an EMBL/GenBank/DDBJ whole genome shotgun (WGS) entry which is preliminary data.</text>
</comment>
<dbReference type="AlphaFoldDB" id="A0A7J0BQ78"/>